<proteinExistence type="predicted"/>
<dbReference type="GO" id="GO:0009279">
    <property type="term" value="C:cell outer membrane"/>
    <property type="evidence" value="ECO:0007669"/>
    <property type="project" value="TreeGrafter"/>
</dbReference>
<dbReference type="Proteomes" id="UP000051861">
    <property type="component" value="Unassembled WGS sequence"/>
</dbReference>
<organism evidence="2 3">
    <name type="scientific">candidate division WOR-1 bacterium DG_54_3</name>
    <dbReference type="NCBI Taxonomy" id="1703775"/>
    <lineage>
        <taxon>Bacteria</taxon>
        <taxon>Bacillati</taxon>
        <taxon>Saganbacteria</taxon>
    </lineage>
</organism>
<dbReference type="InterPro" id="IPR050218">
    <property type="entry name" value="LptD"/>
</dbReference>
<evidence type="ECO:0000313" key="3">
    <source>
        <dbReference type="Proteomes" id="UP000051861"/>
    </source>
</evidence>
<dbReference type="PANTHER" id="PTHR30189:SF1">
    <property type="entry name" value="LPS-ASSEMBLY PROTEIN LPTD"/>
    <property type="match status" value="1"/>
</dbReference>
<dbReference type="Gene3D" id="2.60.450.10">
    <property type="entry name" value="Lipopolysaccharide (LPS) transport protein A like domain"/>
    <property type="match status" value="1"/>
</dbReference>
<comment type="caution">
    <text evidence="2">The sequence shown here is derived from an EMBL/GenBank/DDBJ whole genome shotgun (WGS) entry which is preliminary data.</text>
</comment>
<feature type="signal peptide" evidence="1">
    <location>
        <begin position="1"/>
        <end position="21"/>
    </location>
</feature>
<sequence>MRSAVFVILTFLLFSIPIAYAQEIPVNVKAEKLKYIEETGIIEASGSVEVKFKEVTIYADFLRMDSESNLATAEGNVRMVAEDYEATSGSILYDASREVSTFSKFQTRLAPGRVKGHLYLQAEELIDQEEKMLGDSGTLTTCDDDPPHFITKADKVEYYPEDKIIGYNVRLYVGEMLVFWTPYMVYDLSEKKKKNWVFGHNQVEGDYLKSSWDYPYGILYLDLIQKKGIGLGTETDYKLWGLGTLFLYQVADGDAGISNWVTRIEHTKQIDPWTTLKLNHRYTSTYLIPSGRREQTAFNLDLGYKKEANWGLKLNTFDDRLGYTQKYSLGFNQAHQKISTDYSFNYEFSKSDPKWIRNSQRLSHRRPLWSDKVIFSGMANYYNNVAAEGKVGDQRLEPVIEITGQEPNYSWRFYENWYMDLDRDEYTEDDTYQYLEKQPEIEVTPNPLDLKIFTLRPKLGYGHYHEVRYVSQLGGNRDFKSERGQAILNADKRITLGLGTVAILGAGLDQRFYTSGDQLYAYSESLRLQTDLFGRFRNDIDYRKGTTDGNTPFLFDQLGTHYHDLRETMTFYYLNKFRWSVSGGRNWQTKKWFDLDTNVMLRPNERWNWNARTGWDIENRRYKDLVNNLTLVPYGFLSMTFATVSDMNIGELRSGSILYDLYLLKDEPNQCHVKLSQIYDPATRQFKVRDIMIIKDLHCWELKYTYSDYRKEFSFTFSLKALPEEPVGISTGRGFYMEGFEEEIRGLKQEGAVERY</sequence>
<accession>A0A0S7Y216</accession>
<feature type="chain" id="PRO_5006640394" description="Organic solvent tolerance-like N-terminal domain-containing protein" evidence="1">
    <location>
        <begin position="22"/>
        <end position="756"/>
    </location>
</feature>
<name>A0A0S7Y216_UNCSA</name>
<dbReference type="AlphaFoldDB" id="A0A0S7Y216"/>
<dbReference type="GO" id="GO:1990351">
    <property type="term" value="C:transporter complex"/>
    <property type="evidence" value="ECO:0007669"/>
    <property type="project" value="TreeGrafter"/>
</dbReference>
<gene>
    <name evidence="2" type="ORF">AMJ44_05350</name>
</gene>
<evidence type="ECO:0000256" key="1">
    <source>
        <dbReference type="SAM" id="SignalP"/>
    </source>
</evidence>
<protein>
    <recommendedName>
        <fullName evidence="4">Organic solvent tolerance-like N-terminal domain-containing protein</fullName>
    </recommendedName>
</protein>
<dbReference type="EMBL" id="LIZX01000039">
    <property type="protein sequence ID" value="KPJ68817.1"/>
    <property type="molecule type" value="Genomic_DNA"/>
</dbReference>
<evidence type="ECO:0000313" key="2">
    <source>
        <dbReference type="EMBL" id="KPJ68817.1"/>
    </source>
</evidence>
<evidence type="ECO:0008006" key="4">
    <source>
        <dbReference type="Google" id="ProtNLM"/>
    </source>
</evidence>
<reference evidence="2 3" key="1">
    <citation type="journal article" date="2015" name="Microbiome">
        <title>Genomic resolution of linkages in carbon, nitrogen, and sulfur cycling among widespread estuary sediment bacteria.</title>
        <authorList>
            <person name="Baker B.J."/>
            <person name="Lazar C.S."/>
            <person name="Teske A.P."/>
            <person name="Dick G.J."/>
        </authorList>
    </citation>
    <scope>NUCLEOTIDE SEQUENCE [LARGE SCALE GENOMIC DNA]</scope>
    <source>
        <strain evidence="2">DG_54_3</strain>
    </source>
</reference>
<keyword evidence="1" id="KW-0732">Signal</keyword>
<dbReference type="PANTHER" id="PTHR30189">
    <property type="entry name" value="LPS-ASSEMBLY PROTEIN"/>
    <property type="match status" value="1"/>
</dbReference>